<evidence type="ECO:0000256" key="8">
    <source>
        <dbReference type="ARBA" id="ARBA00023065"/>
    </source>
</evidence>
<keyword evidence="6 11" id="KW-0067">ATP-binding</keyword>
<dbReference type="InterPro" id="IPR017871">
    <property type="entry name" value="ABC_transporter-like_CS"/>
</dbReference>
<dbReference type="PROSITE" id="PS00211">
    <property type="entry name" value="ABC_TRANSPORTER_1"/>
    <property type="match status" value="1"/>
</dbReference>
<dbReference type="Pfam" id="PF00005">
    <property type="entry name" value="ABC_tran"/>
    <property type="match status" value="1"/>
</dbReference>
<dbReference type="Gene3D" id="3.40.50.300">
    <property type="entry name" value="P-loop containing nucleotide triphosphate hydrolases"/>
    <property type="match status" value="1"/>
</dbReference>
<dbReference type="CDD" id="cd03214">
    <property type="entry name" value="ABC_Iron-Siderophores_B12_Hemin"/>
    <property type="match status" value="1"/>
</dbReference>
<dbReference type="PROSITE" id="PS50893">
    <property type="entry name" value="ABC_TRANSPORTER_2"/>
    <property type="match status" value="1"/>
</dbReference>
<keyword evidence="8" id="KW-0406">Ion transport</keyword>
<evidence type="ECO:0000259" key="10">
    <source>
        <dbReference type="PROSITE" id="PS50893"/>
    </source>
</evidence>
<dbReference type="GO" id="GO:0005524">
    <property type="term" value="F:ATP binding"/>
    <property type="evidence" value="ECO:0007669"/>
    <property type="project" value="UniProtKB-KW"/>
</dbReference>
<evidence type="ECO:0000256" key="3">
    <source>
        <dbReference type="ARBA" id="ARBA00022475"/>
    </source>
</evidence>
<dbReference type="InterPro" id="IPR003439">
    <property type="entry name" value="ABC_transporter-like_ATP-bd"/>
</dbReference>
<dbReference type="RefSeq" id="WP_261896506.1">
    <property type="nucleotide sequence ID" value="NZ_AP024896.1"/>
</dbReference>
<keyword evidence="3" id="KW-1003">Cell membrane</keyword>
<evidence type="ECO:0000256" key="2">
    <source>
        <dbReference type="ARBA" id="ARBA00022448"/>
    </source>
</evidence>
<dbReference type="EMBL" id="CP138204">
    <property type="protein sequence ID" value="WPC76113.1"/>
    <property type="molecule type" value="Genomic_DNA"/>
</dbReference>
<sequence length="252" mass="28532">MIKLDKLTKLFGQKKVVHQASAEFEKGKVTSIIGPNGAGKSTLLSMASRLISRDEGQVWIDSKELVEWDTKALAKRLSVLRQANNITMRFTIRELVCFGRFPHSQGKLTAEDNQVVDQALDYLGIKEIQHQYLDELSGGQRQMAFIAMVMAQDTDYIFLDEPLNNLDIKHSLKIMATIRRLAHEWQKAVVIVIHDINFASCYSDTIIALKRGEVVATGAVHEVIDEAVLSEIYETPFKVIEQDGKRMCLYYT</sequence>
<keyword evidence="4" id="KW-0410">Iron transport</keyword>
<dbReference type="Proteomes" id="UP001304071">
    <property type="component" value="Chromosome 2"/>
</dbReference>
<comment type="subcellular location">
    <subcellularLocation>
        <location evidence="1">Cell membrane</location>
        <topology evidence="1">Peripheral membrane protein</topology>
    </subcellularLocation>
</comment>
<evidence type="ECO:0000256" key="5">
    <source>
        <dbReference type="ARBA" id="ARBA00022741"/>
    </source>
</evidence>
<keyword evidence="12" id="KW-1185">Reference proteome</keyword>
<dbReference type="PANTHER" id="PTHR42771">
    <property type="entry name" value="IRON(3+)-HYDROXAMATE IMPORT ATP-BINDING PROTEIN FHUC"/>
    <property type="match status" value="1"/>
</dbReference>
<dbReference type="InterPro" id="IPR027417">
    <property type="entry name" value="P-loop_NTPase"/>
</dbReference>
<keyword evidence="5" id="KW-0547">Nucleotide-binding</keyword>
<evidence type="ECO:0000256" key="7">
    <source>
        <dbReference type="ARBA" id="ARBA00023004"/>
    </source>
</evidence>
<proteinExistence type="predicted"/>
<dbReference type="PANTHER" id="PTHR42771:SF3">
    <property type="entry name" value="PETROBACTIN IMPORT ATP-BINDING PROTEIN YCLP"/>
    <property type="match status" value="1"/>
</dbReference>
<evidence type="ECO:0000256" key="9">
    <source>
        <dbReference type="ARBA" id="ARBA00023136"/>
    </source>
</evidence>
<dbReference type="InterPro" id="IPR003593">
    <property type="entry name" value="AAA+_ATPase"/>
</dbReference>
<accession>A0ABZ0QL26</accession>
<dbReference type="InterPro" id="IPR051535">
    <property type="entry name" value="Siderophore_ABC-ATPase"/>
</dbReference>
<evidence type="ECO:0000313" key="11">
    <source>
        <dbReference type="EMBL" id="WPC76113.1"/>
    </source>
</evidence>
<evidence type="ECO:0000313" key="12">
    <source>
        <dbReference type="Proteomes" id="UP001304071"/>
    </source>
</evidence>
<feature type="domain" description="ABC transporter" evidence="10">
    <location>
        <begin position="2"/>
        <end position="236"/>
    </location>
</feature>
<keyword evidence="7" id="KW-0408">Iron</keyword>
<evidence type="ECO:0000256" key="6">
    <source>
        <dbReference type="ARBA" id="ARBA00022840"/>
    </source>
</evidence>
<dbReference type="SUPFAM" id="SSF52540">
    <property type="entry name" value="P-loop containing nucleoside triphosphate hydrolases"/>
    <property type="match status" value="1"/>
</dbReference>
<organism evidence="11 12">
    <name type="scientific">Vibrio porteresiae DSM 19223</name>
    <dbReference type="NCBI Taxonomy" id="1123496"/>
    <lineage>
        <taxon>Bacteria</taxon>
        <taxon>Pseudomonadati</taxon>
        <taxon>Pseudomonadota</taxon>
        <taxon>Gammaproteobacteria</taxon>
        <taxon>Vibrionales</taxon>
        <taxon>Vibrionaceae</taxon>
        <taxon>Vibrio</taxon>
    </lineage>
</organism>
<reference evidence="11 12" key="1">
    <citation type="submission" date="2023-11" db="EMBL/GenBank/DDBJ databases">
        <title>Plant-associative lifestyle of Vibrio porteresiae and its evolutionary dynamics.</title>
        <authorList>
            <person name="Rameshkumar N."/>
            <person name="Kirti K."/>
        </authorList>
    </citation>
    <scope>NUCLEOTIDE SEQUENCE [LARGE SCALE GENOMIC DNA]</scope>
    <source>
        <strain evidence="11 12">MSSRF30</strain>
    </source>
</reference>
<protein>
    <submittedName>
        <fullName evidence="11">Iron chelate ABC transporter ATP-binding protein VctC</fullName>
    </submittedName>
</protein>
<keyword evidence="2" id="KW-0813">Transport</keyword>
<dbReference type="SMART" id="SM00382">
    <property type="entry name" value="AAA"/>
    <property type="match status" value="1"/>
</dbReference>
<gene>
    <name evidence="11" type="primary">vctC</name>
    <name evidence="11" type="ORF">R8Z52_24700</name>
</gene>
<keyword evidence="9" id="KW-0472">Membrane</keyword>
<evidence type="ECO:0000256" key="1">
    <source>
        <dbReference type="ARBA" id="ARBA00004202"/>
    </source>
</evidence>
<name>A0ABZ0QL26_9VIBR</name>
<evidence type="ECO:0000256" key="4">
    <source>
        <dbReference type="ARBA" id="ARBA00022496"/>
    </source>
</evidence>